<feature type="region of interest" description="Disordered" evidence="1">
    <location>
        <begin position="1"/>
        <end position="20"/>
    </location>
</feature>
<dbReference type="AlphaFoldDB" id="A0A3B1A4T0"/>
<dbReference type="EMBL" id="UOFR01000029">
    <property type="protein sequence ID" value="VAW94597.1"/>
    <property type="molecule type" value="Genomic_DNA"/>
</dbReference>
<protein>
    <recommendedName>
        <fullName evidence="3">General secretion pathway protein GspF</fullName>
    </recommendedName>
</protein>
<reference evidence="2" key="1">
    <citation type="submission" date="2018-06" db="EMBL/GenBank/DDBJ databases">
        <authorList>
            <person name="Zhirakovskaya E."/>
        </authorList>
    </citation>
    <scope>NUCLEOTIDE SEQUENCE</scope>
</reference>
<dbReference type="PROSITE" id="PS51318">
    <property type="entry name" value="TAT"/>
    <property type="match status" value="1"/>
</dbReference>
<evidence type="ECO:0000256" key="1">
    <source>
        <dbReference type="SAM" id="MobiDB-lite"/>
    </source>
</evidence>
<proteinExistence type="predicted"/>
<name>A0A3B1A4T0_9ZZZZ</name>
<accession>A0A3B1A4T0</accession>
<sequence>MAKKQKSLHPDAPLLHADHPRPVTRRDFIRQGFMTGGAVVTSGTLFNALLSGNAHAVSPLSADVLAMDTGNNCVVGASGALKLPFMCFDLAGGANLVGSNAIVGGPGGQLDTAAISTQGYSRLGVPGDRLPDPNTPGLNTNSTVGLVFHSESALLAGMLDKMSPEAAAMTNGAVIPARSDNDTGNNPHNPMYGIAQAGASGGLLTLIGSQASESGGRSLAAGGSDPATANIFINPEIRPTKIDRPSDVTGLVDTGELLSILNQQDATKVMEAVARISDSQITGVDGGFQANNAANTLALQQLLRCGYVKSADIADSFADPQALNPQADPFIVDDATGIFTNAEFDGSGEFRKVSSIMKLVVGTNAGAGTVTMGGYDYHTGDRVAGERRDIRAGRCIGAAIEYAHRVGRPLMVYVFSDGSVFSNGNADGTQIVDGNITLPGGKGQWTGDNSGGAASLIFVYDPRATARPTIRGGTPVEQAARQQLGYFRNNGSIETSARTPGGFPILAANNVSSLVETVILNYIALHNPTDGAAIAEFNTMFPNHSLGSDAALAELMIFNSLPSIAAGQILAALPQ</sequence>
<evidence type="ECO:0008006" key="3">
    <source>
        <dbReference type="Google" id="ProtNLM"/>
    </source>
</evidence>
<gene>
    <name evidence="2" type="ORF">MNBD_GAMMA21-2980</name>
</gene>
<dbReference type="InterPro" id="IPR006311">
    <property type="entry name" value="TAT_signal"/>
</dbReference>
<organism evidence="2">
    <name type="scientific">hydrothermal vent metagenome</name>
    <dbReference type="NCBI Taxonomy" id="652676"/>
    <lineage>
        <taxon>unclassified sequences</taxon>
        <taxon>metagenomes</taxon>
        <taxon>ecological metagenomes</taxon>
    </lineage>
</organism>
<evidence type="ECO:0000313" key="2">
    <source>
        <dbReference type="EMBL" id="VAW94597.1"/>
    </source>
</evidence>